<comment type="caution">
    <text evidence="1">The sequence shown here is derived from an EMBL/GenBank/DDBJ whole genome shotgun (WGS) entry which is preliminary data.</text>
</comment>
<dbReference type="EMBL" id="CM046118">
    <property type="protein sequence ID" value="KAI8438959.1"/>
    <property type="molecule type" value="Genomic_DNA"/>
</dbReference>
<organism evidence="1 2">
    <name type="scientific">Choristoneura fumiferana</name>
    <name type="common">Spruce budworm moth</name>
    <name type="synonym">Archips fumiferana</name>
    <dbReference type="NCBI Taxonomy" id="7141"/>
    <lineage>
        <taxon>Eukaryota</taxon>
        <taxon>Metazoa</taxon>
        <taxon>Ecdysozoa</taxon>
        <taxon>Arthropoda</taxon>
        <taxon>Hexapoda</taxon>
        <taxon>Insecta</taxon>
        <taxon>Pterygota</taxon>
        <taxon>Neoptera</taxon>
        <taxon>Endopterygota</taxon>
        <taxon>Lepidoptera</taxon>
        <taxon>Glossata</taxon>
        <taxon>Ditrysia</taxon>
        <taxon>Tortricoidea</taxon>
        <taxon>Tortricidae</taxon>
        <taxon>Tortricinae</taxon>
        <taxon>Choristoneura</taxon>
    </lineage>
</organism>
<reference evidence="1 2" key="1">
    <citation type="journal article" date="2022" name="Genome Biol. Evol.">
        <title>The Spruce Budworm Genome: Reconstructing the Evolutionary History of Antifreeze Proteins.</title>
        <authorList>
            <person name="Beliveau C."/>
            <person name="Gagne P."/>
            <person name="Picq S."/>
            <person name="Vernygora O."/>
            <person name="Keeling C.I."/>
            <person name="Pinkney K."/>
            <person name="Doucet D."/>
            <person name="Wen F."/>
            <person name="Johnston J.S."/>
            <person name="Maaroufi H."/>
            <person name="Boyle B."/>
            <person name="Laroche J."/>
            <person name="Dewar K."/>
            <person name="Juretic N."/>
            <person name="Blackburn G."/>
            <person name="Nisole A."/>
            <person name="Brunet B."/>
            <person name="Brandao M."/>
            <person name="Lumley L."/>
            <person name="Duan J."/>
            <person name="Quan G."/>
            <person name="Lucarotti C.J."/>
            <person name="Roe A.D."/>
            <person name="Sperling F.A.H."/>
            <person name="Levesque R.C."/>
            <person name="Cusson M."/>
        </authorList>
    </citation>
    <scope>NUCLEOTIDE SEQUENCE [LARGE SCALE GENOMIC DNA]</scope>
    <source>
        <strain evidence="1">Glfc:IPQL:Cfum</strain>
    </source>
</reference>
<keyword evidence="2" id="KW-1185">Reference proteome</keyword>
<evidence type="ECO:0000313" key="1">
    <source>
        <dbReference type="EMBL" id="KAI8438959.1"/>
    </source>
</evidence>
<gene>
    <name evidence="1" type="ORF">MSG28_011272</name>
</gene>
<accession>A0ACC0KRF2</accession>
<name>A0ACC0KRF2_CHOFU</name>
<dbReference type="Proteomes" id="UP001064048">
    <property type="component" value="Chromosome 18"/>
</dbReference>
<proteinExistence type="predicted"/>
<sequence length="732" mass="83890">MADYDVDTLLHTIFNTDEQNTWKSSEKIQLVAKELEKLKSDTISFLQDSDYDVAAILSESNELCVESGALVQEMEACYQEIEQETMTDILKAIEKQNRLAKEAETVNFAINLIFDVVQCGNYVKEFEAGREDHSFGRSVEAVYNLLQHIETSSEGFKSLDLYASTKENGELILQSLQHDLYIVWDRMIAYTAKSGAKKTTVTITLNLEESLTVVDVLNALNKCKKLMDKVKEVSQFLLKDVLEPIIHYDCTVFAETDESMTVTINHKQKNPPYNAVIANLRLLFHYLSNKLNIEFDCHFTLMTLIGETIAVEFSDMLIKDCLLDTIPNNLNDLQTYGRITSEIEDFQQFLVVVKFFPNDKYTLLHYMQDIDMLFATKSSQYFLETARSIMMKDLSVTMSIGVESIPEDTEAPTGSTFDKTAEEALKVLEETIPKSLFYFPRCMISKTAQELLDLVHIMMEQAVQCSDAVAKKLYITTRLVFELYEAVVPYHHENYLHTIPQYVALFHNNCMYLAHHLQTFGDKWQVLAESRRHPLGFADRAPPLRALAAHHLAQHMQQQRNQILDNIRSSDLNCMVMKDVLGENAEAAVRQCLRQLHLLKNVWIGVFPANVFTRLMATLVNMFVEELIHRVCTVEDISMEMATQLTDMYSLVVQKAPQLFQKPSDVEEHVKSWIKLQELIFVLGGSLKDIDNHWNDGKGPLAIHFNTEELRSLIKALFQNTQFRANLLSKIK</sequence>
<evidence type="ECO:0000313" key="2">
    <source>
        <dbReference type="Proteomes" id="UP001064048"/>
    </source>
</evidence>
<protein>
    <submittedName>
        <fullName evidence="1">Uncharacterized protein</fullName>
    </submittedName>
</protein>